<dbReference type="EMBL" id="FNGW01000015">
    <property type="protein sequence ID" value="SDM55409.1"/>
    <property type="molecule type" value="Genomic_DNA"/>
</dbReference>
<dbReference type="GO" id="GO:0042781">
    <property type="term" value="F:3'-tRNA processing endoribonuclease activity"/>
    <property type="evidence" value="ECO:0007669"/>
    <property type="project" value="TreeGrafter"/>
</dbReference>
<dbReference type="PANTHER" id="PTHR33992">
    <property type="entry name" value="RIBONUCLEASE P PROTEIN COMPONENT"/>
    <property type="match status" value="1"/>
</dbReference>
<evidence type="ECO:0000256" key="7">
    <source>
        <dbReference type="HAMAP-Rule" id="MF_00227"/>
    </source>
</evidence>
<reference evidence="9 10" key="1">
    <citation type="submission" date="2016-10" db="EMBL/GenBank/DDBJ databases">
        <authorList>
            <person name="de Groot N.N."/>
        </authorList>
    </citation>
    <scope>NUCLEOTIDE SEQUENCE [LARGE SCALE GENOMIC DNA]</scope>
    <source>
        <strain evidence="9 10">DSM 797</strain>
    </source>
</reference>
<evidence type="ECO:0000256" key="5">
    <source>
        <dbReference type="ARBA" id="ARBA00022801"/>
    </source>
</evidence>
<dbReference type="InterPro" id="IPR014721">
    <property type="entry name" value="Ribsml_uS5_D2-typ_fold_subgr"/>
</dbReference>
<keyword evidence="5 7" id="KW-0378">Hydrolase</keyword>
<dbReference type="GO" id="GO:0030677">
    <property type="term" value="C:ribonuclease P complex"/>
    <property type="evidence" value="ECO:0007669"/>
    <property type="project" value="TreeGrafter"/>
</dbReference>
<dbReference type="GO" id="GO:0000049">
    <property type="term" value="F:tRNA binding"/>
    <property type="evidence" value="ECO:0007669"/>
    <property type="project" value="UniProtKB-UniRule"/>
</dbReference>
<gene>
    <name evidence="7" type="primary">rnpA</name>
    <name evidence="9" type="ORF">SAMN04515677_11513</name>
</gene>
<evidence type="ECO:0000256" key="1">
    <source>
        <dbReference type="ARBA" id="ARBA00002663"/>
    </source>
</evidence>
<keyword evidence="4 7" id="KW-0255">Endonuclease</keyword>
<comment type="subunit">
    <text evidence="7">Consists of a catalytic RNA component (M1 or rnpB) and a protein subunit.</text>
</comment>
<dbReference type="Proteomes" id="UP000199068">
    <property type="component" value="Unassembled WGS sequence"/>
</dbReference>
<dbReference type="AlphaFoldDB" id="A0A1G9U611"/>
<dbReference type="PROSITE" id="PS00648">
    <property type="entry name" value="RIBONUCLEASE_P"/>
    <property type="match status" value="1"/>
</dbReference>
<evidence type="ECO:0000313" key="9">
    <source>
        <dbReference type="EMBL" id="SDM55409.1"/>
    </source>
</evidence>
<dbReference type="RefSeq" id="WP_092727764.1">
    <property type="nucleotide sequence ID" value="NZ_FNGW01000015.1"/>
</dbReference>
<dbReference type="Pfam" id="PF00825">
    <property type="entry name" value="Ribonuclease_P"/>
    <property type="match status" value="1"/>
</dbReference>
<proteinExistence type="inferred from homology"/>
<dbReference type="GO" id="GO:0004526">
    <property type="term" value="F:ribonuclease P activity"/>
    <property type="evidence" value="ECO:0007669"/>
    <property type="project" value="UniProtKB-UniRule"/>
</dbReference>
<dbReference type="Gene3D" id="3.30.230.10">
    <property type="match status" value="1"/>
</dbReference>
<dbReference type="InterPro" id="IPR000100">
    <property type="entry name" value="RNase_P"/>
</dbReference>
<dbReference type="PANTHER" id="PTHR33992:SF1">
    <property type="entry name" value="RIBONUCLEASE P PROTEIN COMPONENT"/>
    <property type="match status" value="1"/>
</dbReference>
<comment type="similarity">
    <text evidence="7">Belongs to the RnpA family.</text>
</comment>
<evidence type="ECO:0000256" key="4">
    <source>
        <dbReference type="ARBA" id="ARBA00022759"/>
    </source>
</evidence>
<evidence type="ECO:0000256" key="3">
    <source>
        <dbReference type="ARBA" id="ARBA00022722"/>
    </source>
</evidence>
<dbReference type="EC" id="3.1.26.5" evidence="7 8"/>
<name>A0A1G9U611_9FIRM</name>
<evidence type="ECO:0000256" key="6">
    <source>
        <dbReference type="ARBA" id="ARBA00022884"/>
    </source>
</evidence>
<dbReference type="NCBIfam" id="TIGR00188">
    <property type="entry name" value="rnpA"/>
    <property type="match status" value="1"/>
</dbReference>
<protein>
    <recommendedName>
        <fullName evidence="7 8">Ribonuclease P protein component</fullName>
        <shortName evidence="7">RNase P protein</shortName>
        <shortName evidence="7">RNaseP protein</shortName>
        <ecNumber evidence="7 8">3.1.26.5</ecNumber>
    </recommendedName>
    <alternativeName>
        <fullName evidence="7">Protein C5</fullName>
    </alternativeName>
</protein>
<evidence type="ECO:0000256" key="8">
    <source>
        <dbReference type="NCBIfam" id="TIGR00188"/>
    </source>
</evidence>
<sequence length="117" mass="13683">MDFNKTKGLKKDSDFRKVYKHGKSFANKHLVMYILENKSDISRVGFSVSKKVGKAIVRNKVRRRIREAYRLNIDENVKNGYDIVLIARVSSKDVEYKDIEKSLNHLARKANIKLQEQ</sequence>
<comment type="catalytic activity">
    <reaction evidence="7">
        <text>Endonucleolytic cleavage of RNA, removing 5'-extranucleotides from tRNA precursor.</text>
        <dbReference type="EC" id="3.1.26.5"/>
    </reaction>
</comment>
<keyword evidence="2 7" id="KW-0819">tRNA processing</keyword>
<keyword evidence="6 7" id="KW-0694">RNA-binding</keyword>
<dbReference type="HAMAP" id="MF_00227">
    <property type="entry name" value="RNase_P"/>
    <property type="match status" value="1"/>
</dbReference>
<accession>A0A1G9U611</accession>
<comment type="function">
    <text evidence="1 7">RNaseP catalyzes the removal of the 5'-leader sequence from pre-tRNA to produce the mature 5'-terminus. It can also cleave other RNA substrates such as 4.5S RNA. The protein component plays an auxiliary but essential role in vivo by binding to the 5'-leader sequence and broadening the substrate specificity of the ribozyme.</text>
</comment>
<evidence type="ECO:0000256" key="2">
    <source>
        <dbReference type="ARBA" id="ARBA00022694"/>
    </source>
</evidence>
<dbReference type="SUPFAM" id="SSF54211">
    <property type="entry name" value="Ribosomal protein S5 domain 2-like"/>
    <property type="match status" value="1"/>
</dbReference>
<dbReference type="InterPro" id="IPR020568">
    <property type="entry name" value="Ribosomal_Su5_D2-typ_SF"/>
</dbReference>
<dbReference type="InterPro" id="IPR020539">
    <property type="entry name" value="RNase_P_CS"/>
</dbReference>
<organism evidence="9 10">
    <name type="scientific">Romboutsia lituseburensis DSM 797</name>
    <dbReference type="NCBI Taxonomy" id="1121325"/>
    <lineage>
        <taxon>Bacteria</taxon>
        <taxon>Bacillati</taxon>
        <taxon>Bacillota</taxon>
        <taxon>Clostridia</taxon>
        <taxon>Peptostreptococcales</taxon>
        <taxon>Peptostreptococcaceae</taxon>
        <taxon>Romboutsia</taxon>
    </lineage>
</organism>
<keyword evidence="3 7" id="KW-0540">Nuclease</keyword>
<evidence type="ECO:0000313" key="10">
    <source>
        <dbReference type="Proteomes" id="UP000199068"/>
    </source>
</evidence>
<dbReference type="STRING" id="1121325.SAMN04515677_11513"/>
<keyword evidence="10" id="KW-1185">Reference proteome</keyword>
<dbReference type="GO" id="GO:0001682">
    <property type="term" value="P:tRNA 5'-leader removal"/>
    <property type="evidence" value="ECO:0007669"/>
    <property type="project" value="UniProtKB-UniRule"/>
</dbReference>